<name>A0A6J4T8R5_9ACTN</name>
<feature type="transmembrane region" description="Helical" evidence="1">
    <location>
        <begin position="96"/>
        <end position="117"/>
    </location>
</feature>
<keyword evidence="1" id="KW-0472">Membrane</keyword>
<sequence>MSTAALRNIGIILVLAVAVYALPGGGTGAAIVEALVSIAFLVGIWLILMRLYREHRTTLFSLGDKHRGILYGSFCGLLFLGAAGGENQWWDNPGLVLAWLALLGACIYGFVAVFRYYREYA</sequence>
<dbReference type="EMBL" id="CADCVT010000290">
    <property type="protein sequence ID" value="CAA9516967.1"/>
    <property type="molecule type" value="Genomic_DNA"/>
</dbReference>
<keyword evidence="1" id="KW-1133">Transmembrane helix</keyword>
<feature type="transmembrane region" description="Helical" evidence="1">
    <location>
        <begin position="69"/>
        <end position="90"/>
    </location>
</feature>
<protein>
    <recommendedName>
        <fullName evidence="3">DUF2178 domain-containing protein</fullName>
    </recommendedName>
</protein>
<reference evidence="2" key="1">
    <citation type="submission" date="2020-02" db="EMBL/GenBank/DDBJ databases">
        <authorList>
            <person name="Meier V. D."/>
        </authorList>
    </citation>
    <scope>NUCLEOTIDE SEQUENCE</scope>
    <source>
        <strain evidence="2">AVDCRST_MAG85</strain>
    </source>
</reference>
<feature type="transmembrane region" description="Helical" evidence="1">
    <location>
        <begin position="5"/>
        <end position="22"/>
    </location>
</feature>
<proteinExistence type="predicted"/>
<evidence type="ECO:0008006" key="3">
    <source>
        <dbReference type="Google" id="ProtNLM"/>
    </source>
</evidence>
<organism evidence="2">
    <name type="scientific">uncultured Solirubrobacteraceae bacterium</name>
    <dbReference type="NCBI Taxonomy" id="1162706"/>
    <lineage>
        <taxon>Bacteria</taxon>
        <taxon>Bacillati</taxon>
        <taxon>Actinomycetota</taxon>
        <taxon>Thermoleophilia</taxon>
        <taxon>Solirubrobacterales</taxon>
        <taxon>Solirubrobacteraceae</taxon>
        <taxon>environmental samples</taxon>
    </lineage>
</organism>
<feature type="transmembrane region" description="Helical" evidence="1">
    <location>
        <begin position="28"/>
        <end position="48"/>
    </location>
</feature>
<evidence type="ECO:0000313" key="2">
    <source>
        <dbReference type="EMBL" id="CAA9516967.1"/>
    </source>
</evidence>
<gene>
    <name evidence="2" type="ORF">AVDCRST_MAG85-2673</name>
</gene>
<keyword evidence="1" id="KW-0812">Transmembrane</keyword>
<dbReference type="AlphaFoldDB" id="A0A6J4T8R5"/>
<evidence type="ECO:0000256" key="1">
    <source>
        <dbReference type="SAM" id="Phobius"/>
    </source>
</evidence>
<accession>A0A6J4T8R5</accession>